<protein>
    <submittedName>
        <fullName evidence="2">Uncharacterized protein</fullName>
    </submittedName>
</protein>
<dbReference type="AlphaFoldDB" id="A0A1Y1MCM2"/>
<sequence length="148" mass="16702">MNALILLLLVGSCAQSSYGYKYKDTVKEVNEVRELCVTQNNLSRPKTDTIWVPGDVSEDDGDIQSFFQCLFKKLGMADSFNQVNYDNLKKYVPAFIEIVFGEGTDVDKLTEGVMNNCMSLMEQVQVVPKQFVKLRNCGSAYVQSNIFE</sequence>
<dbReference type="GO" id="GO:0005549">
    <property type="term" value="F:odorant binding"/>
    <property type="evidence" value="ECO:0007669"/>
    <property type="project" value="InterPro"/>
</dbReference>
<evidence type="ECO:0000256" key="1">
    <source>
        <dbReference type="SAM" id="SignalP"/>
    </source>
</evidence>
<feature type="signal peptide" evidence="1">
    <location>
        <begin position="1"/>
        <end position="19"/>
    </location>
</feature>
<accession>A0A1Y1MCM2</accession>
<dbReference type="InterPro" id="IPR006170">
    <property type="entry name" value="PBP/GOBP"/>
</dbReference>
<proteinExistence type="predicted"/>
<organism evidence="2">
    <name type="scientific">Photinus pyralis</name>
    <name type="common">Common eastern firefly</name>
    <name type="synonym">Lampyris pyralis</name>
    <dbReference type="NCBI Taxonomy" id="7054"/>
    <lineage>
        <taxon>Eukaryota</taxon>
        <taxon>Metazoa</taxon>
        <taxon>Ecdysozoa</taxon>
        <taxon>Arthropoda</taxon>
        <taxon>Hexapoda</taxon>
        <taxon>Insecta</taxon>
        <taxon>Pterygota</taxon>
        <taxon>Neoptera</taxon>
        <taxon>Endopterygota</taxon>
        <taxon>Coleoptera</taxon>
        <taxon>Polyphaga</taxon>
        <taxon>Elateriformia</taxon>
        <taxon>Elateroidea</taxon>
        <taxon>Lampyridae</taxon>
        <taxon>Lampyrinae</taxon>
        <taxon>Photinus</taxon>
    </lineage>
</organism>
<reference evidence="2" key="1">
    <citation type="journal article" date="2016" name="Sci. Rep.">
        <title>Molecular characterization of firefly nuptial gifts: a multi-omics approach sheds light on postcopulatory sexual selection.</title>
        <authorList>
            <person name="Al-Wathiqui N."/>
            <person name="Fallon T.R."/>
            <person name="South A."/>
            <person name="Weng J.K."/>
            <person name="Lewis S.M."/>
        </authorList>
    </citation>
    <scope>NUCLEOTIDE SEQUENCE</scope>
</reference>
<dbReference type="SUPFAM" id="SSF47565">
    <property type="entry name" value="Insect pheromone/odorant-binding proteins"/>
    <property type="match status" value="1"/>
</dbReference>
<dbReference type="Gene3D" id="1.10.238.20">
    <property type="entry name" value="Pheromone/general odorant binding protein domain"/>
    <property type="match status" value="1"/>
</dbReference>
<dbReference type="EMBL" id="GEZM01036903">
    <property type="protein sequence ID" value="JAV82350.1"/>
    <property type="molecule type" value="Transcribed_RNA"/>
</dbReference>
<keyword evidence="1" id="KW-0732">Signal</keyword>
<dbReference type="InterPro" id="IPR036728">
    <property type="entry name" value="PBP_GOBP_sf"/>
</dbReference>
<name>A0A1Y1MCM2_PHOPY</name>
<evidence type="ECO:0000313" key="2">
    <source>
        <dbReference type="EMBL" id="JAV82350.1"/>
    </source>
</evidence>
<dbReference type="Pfam" id="PF01395">
    <property type="entry name" value="PBP_GOBP"/>
    <property type="match status" value="1"/>
</dbReference>
<feature type="chain" id="PRO_5013367675" evidence="1">
    <location>
        <begin position="20"/>
        <end position="148"/>
    </location>
</feature>